<dbReference type="SMART" id="SM01111">
    <property type="entry name" value="CVNH"/>
    <property type="match status" value="1"/>
</dbReference>
<dbReference type="RefSeq" id="XP_018042751.1">
    <property type="nucleotide sequence ID" value="XM_018177304.1"/>
</dbReference>
<name>A0A177CYN6_9PLEO</name>
<gene>
    <name evidence="2" type="ORF">CC84DRAFT_1159709</name>
</gene>
<dbReference type="GeneID" id="28760790"/>
<evidence type="ECO:0000313" key="2">
    <source>
        <dbReference type="EMBL" id="OAG12386.1"/>
    </source>
</evidence>
<dbReference type="PANTHER" id="PTHR42076">
    <property type="entry name" value="CYANOVIRIN-N HOMOLOG"/>
    <property type="match status" value="1"/>
</dbReference>
<dbReference type="AlphaFoldDB" id="A0A177CYN6"/>
<evidence type="ECO:0000259" key="1">
    <source>
        <dbReference type="SMART" id="SM01111"/>
    </source>
</evidence>
<dbReference type="EMBL" id="KV441548">
    <property type="protein sequence ID" value="OAG12386.1"/>
    <property type="molecule type" value="Genomic_DNA"/>
</dbReference>
<dbReference type="InterPro" id="IPR011058">
    <property type="entry name" value="Cyanovirin-N"/>
</dbReference>
<dbReference type="Pfam" id="PF08881">
    <property type="entry name" value="CVNH"/>
    <property type="match status" value="1"/>
</dbReference>
<dbReference type="OrthoDB" id="2441380at2759"/>
<protein>
    <submittedName>
        <fullName evidence="2">Cyanovirin-N</fullName>
    </submittedName>
</protein>
<dbReference type="Gene3D" id="2.30.60.10">
    <property type="entry name" value="Cyanovirin-N"/>
    <property type="match status" value="1"/>
</dbReference>
<evidence type="ECO:0000313" key="3">
    <source>
        <dbReference type="Proteomes" id="UP000077069"/>
    </source>
</evidence>
<dbReference type="PANTHER" id="PTHR42076:SF1">
    <property type="entry name" value="CYANOVIRIN-N DOMAIN-CONTAINING PROTEIN"/>
    <property type="match status" value="1"/>
</dbReference>
<dbReference type="SUPFAM" id="SSF51322">
    <property type="entry name" value="Cyanovirin-N"/>
    <property type="match status" value="1"/>
</dbReference>
<accession>A0A177CYN6</accession>
<reference evidence="2 3" key="1">
    <citation type="submission" date="2016-05" db="EMBL/GenBank/DDBJ databases">
        <title>Comparative analysis of secretome profiles of manganese(II)-oxidizing ascomycete fungi.</title>
        <authorList>
            <consortium name="DOE Joint Genome Institute"/>
            <person name="Zeiner C.A."/>
            <person name="Purvine S.O."/>
            <person name="Zink E.M."/>
            <person name="Wu S."/>
            <person name="Pasa-Tolic L."/>
            <person name="Chaput D.L."/>
            <person name="Haridas S."/>
            <person name="Grigoriev I.V."/>
            <person name="Santelli C.M."/>
            <person name="Hansel C.M."/>
        </authorList>
    </citation>
    <scope>NUCLEOTIDE SEQUENCE [LARGE SCALE GENOMIC DNA]</scope>
    <source>
        <strain evidence="2 3">AP3s5-JAC2a</strain>
    </source>
</reference>
<dbReference type="InParanoid" id="A0A177CYN6"/>
<organism evidence="2 3">
    <name type="scientific">Paraphaeosphaeria sporulosa</name>
    <dbReference type="NCBI Taxonomy" id="1460663"/>
    <lineage>
        <taxon>Eukaryota</taxon>
        <taxon>Fungi</taxon>
        <taxon>Dikarya</taxon>
        <taxon>Ascomycota</taxon>
        <taxon>Pezizomycotina</taxon>
        <taxon>Dothideomycetes</taxon>
        <taxon>Pleosporomycetidae</taxon>
        <taxon>Pleosporales</taxon>
        <taxon>Massarineae</taxon>
        <taxon>Didymosphaeriaceae</taxon>
        <taxon>Paraphaeosphaeria</taxon>
    </lineage>
</organism>
<dbReference type="InterPro" id="IPR036673">
    <property type="entry name" value="Cyanovirin-N_sf"/>
</dbReference>
<sequence>MTFHYSAEEGSIRVDDNHILRARLQRADGEWQDAEIDLNNHIGNDNGSFFWDGENFADSAQDVHFTIEGDGEVPVLRATLLNEDGEGIERDLNLSERIVNNDGNFLFN</sequence>
<feature type="domain" description="Cyanovirin-N" evidence="1">
    <location>
        <begin position="2"/>
        <end position="107"/>
    </location>
</feature>
<proteinExistence type="predicted"/>
<dbReference type="Proteomes" id="UP000077069">
    <property type="component" value="Unassembled WGS sequence"/>
</dbReference>
<dbReference type="STRING" id="1460663.A0A177CYN6"/>
<keyword evidence="3" id="KW-1185">Reference proteome</keyword>